<dbReference type="Gene3D" id="3.90.180.10">
    <property type="entry name" value="Medium-chain alcohol dehydrogenases, catalytic domain"/>
    <property type="match status" value="1"/>
</dbReference>
<dbReference type="SUPFAM" id="SSF51735">
    <property type="entry name" value="NAD(P)-binding Rossmann-fold domains"/>
    <property type="match status" value="1"/>
</dbReference>
<dbReference type="InterPro" id="IPR011032">
    <property type="entry name" value="GroES-like_sf"/>
</dbReference>
<dbReference type="Pfam" id="PF00107">
    <property type="entry name" value="ADH_zinc_N"/>
    <property type="match status" value="1"/>
</dbReference>
<dbReference type="EMBL" id="FMCS01000005">
    <property type="protein sequence ID" value="SCF02653.1"/>
    <property type="molecule type" value="Genomic_DNA"/>
</dbReference>
<dbReference type="InterPro" id="IPR013149">
    <property type="entry name" value="ADH-like_C"/>
</dbReference>
<evidence type="ECO:0000256" key="3">
    <source>
        <dbReference type="ARBA" id="ARBA00022833"/>
    </source>
</evidence>
<dbReference type="CDD" id="cd08260">
    <property type="entry name" value="Zn_ADH6"/>
    <property type="match status" value="1"/>
</dbReference>
<evidence type="ECO:0000256" key="2">
    <source>
        <dbReference type="ARBA" id="ARBA00022723"/>
    </source>
</evidence>
<evidence type="ECO:0000256" key="5">
    <source>
        <dbReference type="RuleBase" id="RU361277"/>
    </source>
</evidence>
<dbReference type="PANTHER" id="PTHR43401">
    <property type="entry name" value="L-THREONINE 3-DEHYDROGENASE"/>
    <property type="match status" value="1"/>
</dbReference>
<dbReference type="SUPFAM" id="SSF50129">
    <property type="entry name" value="GroES-like"/>
    <property type="match status" value="1"/>
</dbReference>
<dbReference type="RefSeq" id="WP_091263226.1">
    <property type="nucleotide sequence ID" value="NZ_FMCS01000005.1"/>
</dbReference>
<name>A0A1C4X2H5_9ACTN</name>
<dbReference type="AlphaFoldDB" id="A0A1C4X2H5"/>
<feature type="domain" description="Enoyl reductase (ER)" evidence="6">
    <location>
        <begin position="10"/>
        <end position="347"/>
    </location>
</feature>
<proteinExistence type="inferred from homology"/>
<evidence type="ECO:0000259" key="6">
    <source>
        <dbReference type="SMART" id="SM00829"/>
    </source>
</evidence>
<dbReference type="InterPro" id="IPR013154">
    <property type="entry name" value="ADH-like_N"/>
</dbReference>
<keyword evidence="2 5" id="KW-0479">Metal-binding</keyword>
<evidence type="ECO:0000313" key="7">
    <source>
        <dbReference type="EMBL" id="SCF02653.1"/>
    </source>
</evidence>
<evidence type="ECO:0000256" key="4">
    <source>
        <dbReference type="ARBA" id="ARBA00023002"/>
    </source>
</evidence>
<dbReference type="InterPro" id="IPR020843">
    <property type="entry name" value="ER"/>
</dbReference>
<sequence length="349" mass="36169">MRAVIFDEFGARPEVREVPDPVAPPDGVVIRVEATGLCRSDWHGWQGHDPDIRPPHIPGHEFAGVVAAVGAGVRGWRPGDRVTAPFVCACGQCPACLAGDQQVCERQTQPGFTHWGSFAEYVVVRQADVNLVRLPDDLDHPTAAALGCRFATAFRAVVGQGRVAAGEWVAVHGCGGVGLSAVMIAAACGARVVAVDIAPGALDLARRFGATVCLDGGEFSGPGAVAAAVREATGGGAHLSLDALGSHATCVASVESLRRRGRHVQVGLLPVAQGRPALPMELVIAYELELRGSHGMAAHAYPELLRLVTAGVLRPGELITRTIGLDAVPEALTTMDGPGAGGMCIVVPR</sequence>
<dbReference type="GO" id="GO:0008270">
    <property type="term" value="F:zinc ion binding"/>
    <property type="evidence" value="ECO:0007669"/>
    <property type="project" value="InterPro"/>
</dbReference>
<comment type="similarity">
    <text evidence="5">Belongs to the zinc-containing alcohol dehydrogenase family.</text>
</comment>
<comment type="cofactor">
    <cofactor evidence="1 5">
        <name>Zn(2+)</name>
        <dbReference type="ChEBI" id="CHEBI:29105"/>
    </cofactor>
</comment>
<organism evidence="7 8">
    <name type="scientific">Micromonospora chaiyaphumensis</name>
    <dbReference type="NCBI Taxonomy" id="307119"/>
    <lineage>
        <taxon>Bacteria</taxon>
        <taxon>Bacillati</taxon>
        <taxon>Actinomycetota</taxon>
        <taxon>Actinomycetes</taxon>
        <taxon>Micromonosporales</taxon>
        <taxon>Micromonosporaceae</taxon>
        <taxon>Micromonospora</taxon>
    </lineage>
</organism>
<accession>A0A1C4X2H5</accession>
<evidence type="ECO:0000256" key="1">
    <source>
        <dbReference type="ARBA" id="ARBA00001947"/>
    </source>
</evidence>
<dbReference type="PANTHER" id="PTHR43401:SF5">
    <property type="entry name" value="ALCOHOL DEHYDROGENASE-RELATED"/>
    <property type="match status" value="1"/>
</dbReference>
<dbReference type="Proteomes" id="UP000199629">
    <property type="component" value="Unassembled WGS sequence"/>
</dbReference>
<dbReference type="SMART" id="SM00829">
    <property type="entry name" value="PKS_ER"/>
    <property type="match status" value="1"/>
</dbReference>
<dbReference type="GO" id="GO:0016491">
    <property type="term" value="F:oxidoreductase activity"/>
    <property type="evidence" value="ECO:0007669"/>
    <property type="project" value="UniProtKB-KW"/>
</dbReference>
<protein>
    <submittedName>
        <fullName evidence="7">Alcohol dehydrogenase</fullName>
    </submittedName>
</protein>
<keyword evidence="8" id="KW-1185">Reference proteome</keyword>
<reference evidence="8" key="1">
    <citation type="submission" date="2016-06" db="EMBL/GenBank/DDBJ databases">
        <authorList>
            <person name="Varghese N."/>
            <person name="Submissions Spin"/>
        </authorList>
    </citation>
    <scope>NUCLEOTIDE SEQUENCE [LARGE SCALE GENOMIC DNA]</scope>
    <source>
        <strain evidence="8">DSM 45246</strain>
    </source>
</reference>
<dbReference type="InterPro" id="IPR036291">
    <property type="entry name" value="NAD(P)-bd_dom_sf"/>
</dbReference>
<keyword evidence="3 5" id="KW-0862">Zinc</keyword>
<evidence type="ECO:0000313" key="8">
    <source>
        <dbReference type="Proteomes" id="UP000199629"/>
    </source>
</evidence>
<gene>
    <name evidence="7" type="ORF">GA0070214_10542</name>
</gene>
<keyword evidence="4" id="KW-0560">Oxidoreductase</keyword>
<dbReference type="InterPro" id="IPR050129">
    <property type="entry name" value="Zn_alcohol_dh"/>
</dbReference>
<dbReference type="Pfam" id="PF08240">
    <property type="entry name" value="ADH_N"/>
    <property type="match status" value="1"/>
</dbReference>
<dbReference type="PROSITE" id="PS00059">
    <property type="entry name" value="ADH_ZINC"/>
    <property type="match status" value="1"/>
</dbReference>
<dbReference type="InterPro" id="IPR002328">
    <property type="entry name" value="ADH_Zn_CS"/>
</dbReference>